<protein>
    <submittedName>
        <fullName evidence="1">SMI1/KNR4 family protein</fullName>
    </submittedName>
</protein>
<evidence type="ECO:0000313" key="1">
    <source>
        <dbReference type="EMBL" id="RFS18694.1"/>
    </source>
</evidence>
<dbReference type="Proteomes" id="UP000260644">
    <property type="component" value="Unassembled WGS sequence"/>
</dbReference>
<gene>
    <name evidence="1" type="ORF">DVR12_26990</name>
</gene>
<accession>A0A3E1Y201</accession>
<dbReference type="EMBL" id="QPMM01000020">
    <property type="protein sequence ID" value="RFS18694.1"/>
    <property type="molecule type" value="Genomic_DNA"/>
</dbReference>
<name>A0A3E1Y201_9BACT</name>
<evidence type="ECO:0000313" key="2">
    <source>
        <dbReference type="Proteomes" id="UP000260644"/>
    </source>
</evidence>
<proteinExistence type="predicted"/>
<dbReference type="AlphaFoldDB" id="A0A3E1Y201"/>
<sequence>MEKNYLSKFIESSQALHCNANHNMKENFTSILNNFDKVIAEKATFLYNKHNEPLDQNQILSLLESHNIYDEELVELYSWKNGIFYNPIEYTILYDYSAEGVILPLEYASSLCNPDDGYHLWKKNFFPIIGNYGGDFLLYNSDSKSKTHKMIFLYSKSALSLNPMYSYFDSVSAMLMSITECFNSNVFQYNENSGLDINIEAWTGIIRGINTKSTYWKQ</sequence>
<keyword evidence="2" id="KW-1185">Reference proteome</keyword>
<reference evidence="1 2" key="1">
    <citation type="submission" date="2018-07" db="EMBL/GenBank/DDBJ databases">
        <title>Chitinophaga K2CV101002-2 sp. nov., isolated from a monsoon evergreen broad-leaved forest soil.</title>
        <authorList>
            <person name="Lv Y."/>
        </authorList>
    </citation>
    <scope>NUCLEOTIDE SEQUENCE [LARGE SCALE GENOMIC DNA]</scope>
    <source>
        <strain evidence="1 2">GDMCC 1.1288</strain>
    </source>
</reference>
<organism evidence="1 2">
    <name type="scientific">Chitinophaga silvatica</name>
    <dbReference type="NCBI Taxonomy" id="2282649"/>
    <lineage>
        <taxon>Bacteria</taxon>
        <taxon>Pseudomonadati</taxon>
        <taxon>Bacteroidota</taxon>
        <taxon>Chitinophagia</taxon>
        <taxon>Chitinophagales</taxon>
        <taxon>Chitinophagaceae</taxon>
        <taxon>Chitinophaga</taxon>
    </lineage>
</organism>
<comment type="caution">
    <text evidence="1">The sequence shown here is derived from an EMBL/GenBank/DDBJ whole genome shotgun (WGS) entry which is preliminary data.</text>
</comment>